<evidence type="ECO:0000313" key="3">
    <source>
        <dbReference type="Proteomes" id="UP000775547"/>
    </source>
</evidence>
<dbReference type="EMBL" id="JABCKV010000003">
    <property type="protein sequence ID" value="KAG5648322.1"/>
    <property type="molecule type" value="Genomic_DNA"/>
</dbReference>
<dbReference type="AlphaFoldDB" id="A0A9P7GJS1"/>
<feature type="region of interest" description="Disordered" evidence="1">
    <location>
        <begin position="45"/>
        <end position="100"/>
    </location>
</feature>
<dbReference type="OrthoDB" id="9030204at2759"/>
<reference evidence="2" key="2">
    <citation type="submission" date="2021-10" db="EMBL/GenBank/DDBJ databases">
        <title>Phylogenomics reveals ancestral predisposition of the termite-cultivated fungus Termitomyces towards a domesticated lifestyle.</title>
        <authorList>
            <person name="Auxier B."/>
            <person name="Grum-Grzhimaylo A."/>
            <person name="Cardenas M.E."/>
            <person name="Lodge J.D."/>
            <person name="Laessoe T."/>
            <person name="Pedersen O."/>
            <person name="Smith M.E."/>
            <person name="Kuyper T.W."/>
            <person name="Franco-Molano E.A."/>
            <person name="Baroni T.J."/>
            <person name="Aanen D.K."/>
        </authorList>
    </citation>
    <scope>NUCLEOTIDE SEQUENCE</scope>
    <source>
        <strain evidence="2">AP01</strain>
        <tissue evidence="2">Mycelium</tissue>
    </source>
</reference>
<organism evidence="2 3">
    <name type="scientific">Asterophora parasitica</name>
    <dbReference type="NCBI Taxonomy" id="117018"/>
    <lineage>
        <taxon>Eukaryota</taxon>
        <taxon>Fungi</taxon>
        <taxon>Dikarya</taxon>
        <taxon>Basidiomycota</taxon>
        <taxon>Agaricomycotina</taxon>
        <taxon>Agaricomycetes</taxon>
        <taxon>Agaricomycetidae</taxon>
        <taxon>Agaricales</taxon>
        <taxon>Tricholomatineae</taxon>
        <taxon>Lyophyllaceae</taxon>
        <taxon>Asterophora</taxon>
    </lineage>
</organism>
<gene>
    <name evidence="2" type="ORF">DXG03_004894</name>
</gene>
<evidence type="ECO:0000256" key="1">
    <source>
        <dbReference type="SAM" id="MobiDB-lite"/>
    </source>
</evidence>
<dbReference type="Proteomes" id="UP000775547">
    <property type="component" value="Unassembled WGS sequence"/>
</dbReference>
<sequence>MDRWWANCLRNDDERELIGDLIGRVRRGDDGYIFTRDAYKEVLSRLGKAPESTQDVTEQPDDAESFAGVEKEEDGAEEKTSVAEKRVTGASEGPDAEATD</sequence>
<protein>
    <submittedName>
        <fullName evidence="2">Uncharacterized protein</fullName>
    </submittedName>
</protein>
<proteinExistence type="predicted"/>
<name>A0A9P7GJS1_9AGAR</name>
<accession>A0A9P7GJS1</accession>
<feature type="compositionally biased region" description="Basic and acidic residues" evidence="1">
    <location>
        <begin position="77"/>
        <end position="87"/>
    </location>
</feature>
<evidence type="ECO:0000313" key="2">
    <source>
        <dbReference type="EMBL" id="KAG5648322.1"/>
    </source>
</evidence>
<keyword evidence="3" id="KW-1185">Reference proteome</keyword>
<comment type="caution">
    <text evidence="2">The sequence shown here is derived from an EMBL/GenBank/DDBJ whole genome shotgun (WGS) entry which is preliminary data.</text>
</comment>
<reference evidence="2" key="1">
    <citation type="submission" date="2020-07" db="EMBL/GenBank/DDBJ databases">
        <authorList>
            <person name="Nieuwenhuis M."/>
            <person name="Van De Peppel L.J.J."/>
        </authorList>
    </citation>
    <scope>NUCLEOTIDE SEQUENCE</scope>
    <source>
        <strain evidence="2">AP01</strain>
        <tissue evidence="2">Mycelium</tissue>
    </source>
</reference>